<dbReference type="OrthoDB" id="1263307at2759"/>
<dbReference type="PANTHER" id="PTHR37017">
    <property type="entry name" value="AB HYDROLASE-1 DOMAIN-CONTAINING PROTEIN-RELATED"/>
    <property type="match status" value="1"/>
</dbReference>
<dbReference type="PANTHER" id="PTHR37017:SF13">
    <property type="entry name" value="AB HYDROLASE-1 DOMAIN-CONTAINING PROTEIN"/>
    <property type="match status" value="1"/>
</dbReference>
<evidence type="ECO:0000313" key="2">
    <source>
        <dbReference type="EMBL" id="KAJ4312506.1"/>
    </source>
</evidence>
<proteinExistence type="predicted"/>
<name>A0A9W9BHF2_9HYPO</name>
<dbReference type="InterPro" id="IPR029058">
    <property type="entry name" value="AB_hydrolase_fold"/>
</dbReference>
<dbReference type="InterPro" id="IPR052897">
    <property type="entry name" value="Sec-Metab_Biosynth_Hydrolase"/>
</dbReference>
<feature type="domain" description="AB hydrolase-1" evidence="1">
    <location>
        <begin position="10"/>
        <end position="240"/>
    </location>
</feature>
<reference evidence="2" key="1">
    <citation type="submission" date="2022-10" db="EMBL/GenBank/DDBJ databases">
        <title>Tapping the CABI collections for fungal endophytes: first genome assemblies for Collariella, Neodidymelliopsis, Ascochyta clinopodiicola, Didymella pomorum, Didymosphaeria variabile, Neocosmospora piperis and Neocucurbitaria cava.</title>
        <authorList>
            <person name="Hill R."/>
        </authorList>
    </citation>
    <scope>NUCLEOTIDE SEQUENCE</scope>
    <source>
        <strain evidence="2">IMI 366586</strain>
    </source>
</reference>
<gene>
    <name evidence="2" type="ORF">N0V84_009910</name>
</gene>
<protein>
    <recommendedName>
        <fullName evidence="1">AB hydrolase-1 domain-containing protein</fullName>
    </recommendedName>
</protein>
<accession>A0A9W9BHF2</accession>
<dbReference type="SUPFAM" id="SSF53474">
    <property type="entry name" value="alpha/beta-Hydrolases"/>
    <property type="match status" value="1"/>
</dbReference>
<dbReference type="InterPro" id="IPR000073">
    <property type="entry name" value="AB_hydrolase_1"/>
</dbReference>
<evidence type="ECO:0000313" key="3">
    <source>
        <dbReference type="Proteomes" id="UP001140502"/>
    </source>
</evidence>
<keyword evidence="3" id="KW-1185">Reference proteome</keyword>
<dbReference type="AlphaFoldDB" id="A0A9W9BHF2"/>
<evidence type="ECO:0000259" key="1">
    <source>
        <dbReference type="Pfam" id="PF12697"/>
    </source>
</evidence>
<organism evidence="2 3">
    <name type="scientific">Fusarium piperis</name>
    <dbReference type="NCBI Taxonomy" id="1435070"/>
    <lineage>
        <taxon>Eukaryota</taxon>
        <taxon>Fungi</taxon>
        <taxon>Dikarya</taxon>
        <taxon>Ascomycota</taxon>
        <taxon>Pezizomycotina</taxon>
        <taxon>Sordariomycetes</taxon>
        <taxon>Hypocreomycetidae</taxon>
        <taxon>Hypocreales</taxon>
        <taxon>Nectriaceae</taxon>
        <taxon>Fusarium</taxon>
        <taxon>Fusarium solani species complex</taxon>
    </lineage>
</organism>
<dbReference type="Gene3D" id="3.40.50.1820">
    <property type="entry name" value="alpha/beta hydrolase"/>
    <property type="match status" value="1"/>
</dbReference>
<comment type="caution">
    <text evidence="2">The sequence shown here is derived from an EMBL/GenBank/DDBJ whole genome shotgun (WGS) entry which is preliminary data.</text>
</comment>
<dbReference type="EMBL" id="JAPEUR010000289">
    <property type="protein sequence ID" value="KAJ4312506.1"/>
    <property type="molecule type" value="Genomic_DNA"/>
</dbReference>
<dbReference type="Proteomes" id="UP001140502">
    <property type="component" value="Unassembled WGS sequence"/>
</dbReference>
<dbReference type="Pfam" id="PF12697">
    <property type="entry name" value="Abhydrolase_6"/>
    <property type="match status" value="1"/>
</dbReference>
<sequence length="277" mass="29895">MSSQPEKPTIVLVHGAWHLPSHYAVMKERLTERGFTVIQPKNASVGQVSDIKGKTHLDDVAAIHKAMESPLNDGKEIIVVCHSYGGIPGSAAVEGYQVHERKDKGLKGGIKHIVYVASFALPARGLSLKTAIGGTYGPFMDRTDDYLPLNENAKNAFYHDIESGLADRMLADCVYQSTASFETPSEFVAPDIAVPKTYVACENDRAIPIEGQLAMAGAMGDTVKIERLPSGHSPYLDPGFLSRLVEIIDRTDHEIKRGDCPLATAALSSIGQHSSGK</sequence>